<comment type="catalytic activity">
    <reaction evidence="3 5">
        <text>L-methionyl-[protein] + [thioredoxin]-disulfide + H2O = L-methionyl-(S)-S-oxide-[protein] + [thioredoxin]-dithiol</text>
        <dbReference type="Rhea" id="RHEA:14217"/>
        <dbReference type="Rhea" id="RHEA-COMP:10698"/>
        <dbReference type="Rhea" id="RHEA-COMP:10700"/>
        <dbReference type="Rhea" id="RHEA-COMP:12313"/>
        <dbReference type="Rhea" id="RHEA-COMP:12315"/>
        <dbReference type="ChEBI" id="CHEBI:15377"/>
        <dbReference type="ChEBI" id="CHEBI:16044"/>
        <dbReference type="ChEBI" id="CHEBI:29950"/>
        <dbReference type="ChEBI" id="CHEBI:44120"/>
        <dbReference type="ChEBI" id="CHEBI:50058"/>
        <dbReference type="EC" id="1.8.4.11"/>
    </reaction>
</comment>
<evidence type="ECO:0000256" key="2">
    <source>
        <dbReference type="ARBA" id="ARBA00023002"/>
    </source>
</evidence>
<dbReference type="Proteomes" id="UP000195611">
    <property type="component" value="Unassembled WGS sequence"/>
</dbReference>
<reference evidence="7 8" key="1">
    <citation type="submission" date="2017-02" db="EMBL/GenBank/DDBJ databases">
        <authorList>
            <person name="Peterson S.W."/>
        </authorList>
    </citation>
    <scope>NUCLEOTIDE SEQUENCE [LARGE SCALE GENOMIC DNA]</scope>
    <source>
        <strain evidence="7 8">42ea</strain>
    </source>
</reference>
<keyword evidence="2 5" id="KW-0560">Oxidoreductase</keyword>
<evidence type="ECO:0000256" key="5">
    <source>
        <dbReference type="HAMAP-Rule" id="MF_01401"/>
    </source>
</evidence>
<comment type="catalytic activity">
    <reaction evidence="4 5">
        <text>[thioredoxin]-disulfide + L-methionine + H2O = L-methionine (S)-S-oxide + [thioredoxin]-dithiol</text>
        <dbReference type="Rhea" id="RHEA:19993"/>
        <dbReference type="Rhea" id="RHEA-COMP:10698"/>
        <dbReference type="Rhea" id="RHEA-COMP:10700"/>
        <dbReference type="ChEBI" id="CHEBI:15377"/>
        <dbReference type="ChEBI" id="CHEBI:29950"/>
        <dbReference type="ChEBI" id="CHEBI:50058"/>
        <dbReference type="ChEBI" id="CHEBI:57844"/>
        <dbReference type="ChEBI" id="CHEBI:58772"/>
        <dbReference type="EC" id="1.8.4.11"/>
    </reaction>
</comment>
<evidence type="ECO:0000256" key="3">
    <source>
        <dbReference type="ARBA" id="ARBA00047806"/>
    </source>
</evidence>
<proteinExistence type="inferred from homology"/>
<dbReference type="InterPro" id="IPR002569">
    <property type="entry name" value="Met_Sox_Rdtase_MsrA_dom"/>
</dbReference>
<dbReference type="InterPro" id="IPR036509">
    <property type="entry name" value="Met_Sox_Rdtase_MsrA_sf"/>
</dbReference>
<dbReference type="PANTHER" id="PTHR43774">
    <property type="entry name" value="PEPTIDE METHIONINE SULFOXIDE REDUCTASE"/>
    <property type="match status" value="1"/>
</dbReference>
<dbReference type="PANTHER" id="PTHR43774:SF1">
    <property type="entry name" value="PEPTIDE METHIONINE SULFOXIDE REDUCTASE MSRA 2"/>
    <property type="match status" value="1"/>
</dbReference>
<evidence type="ECO:0000259" key="6">
    <source>
        <dbReference type="Pfam" id="PF01625"/>
    </source>
</evidence>
<dbReference type="RefSeq" id="WP_087059711.1">
    <property type="nucleotide sequence ID" value="NZ_FUKW01000135.1"/>
</dbReference>
<gene>
    <name evidence="5" type="primary">msrA</name>
    <name evidence="7" type="ORF">FM115_09695</name>
</gene>
<dbReference type="Gene3D" id="3.30.1060.10">
    <property type="entry name" value="Peptide methionine sulphoxide reductase MsrA"/>
    <property type="match status" value="1"/>
</dbReference>
<name>A0A1R4KF94_9LACT</name>
<feature type="domain" description="Peptide methionine sulphoxide reductase MsrA" evidence="6">
    <location>
        <begin position="3"/>
        <end position="154"/>
    </location>
</feature>
<sequence length="174" mass="20428">MEKAIFAGGCFWCMVEPFEDQDGILSVTSGYTGGHIEDPTYEQVKSQTTGHTEAVEIVFDPEKMSFEELVEIYWNQTDPTDAMGQFMDRGDSYRPVIFYLNEKQKQIAESSKLKLEQSGRYSEPIVTKIQKAEIFYRAEEEHQKFYKKNPRRYKQEKMERFDWQEAKKESGSNK</sequence>
<dbReference type="AlphaFoldDB" id="A0A1R4KF94"/>
<organism evidence="7 8">
    <name type="scientific">Marinilactibacillus psychrotolerans 42ea</name>
    <dbReference type="NCBI Taxonomy" id="1255609"/>
    <lineage>
        <taxon>Bacteria</taxon>
        <taxon>Bacillati</taxon>
        <taxon>Bacillota</taxon>
        <taxon>Bacilli</taxon>
        <taxon>Lactobacillales</taxon>
        <taxon>Carnobacteriaceae</taxon>
        <taxon>Marinilactibacillus</taxon>
    </lineage>
</organism>
<accession>A0A1R4KF94</accession>
<dbReference type="NCBIfam" id="TIGR00401">
    <property type="entry name" value="msrA"/>
    <property type="match status" value="1"/>
</dbReference>
<dbReference type="Pfam" id="PF01625">
    <property type="entry name" value="PMSR"/>
    <property type="match status" value="1"/>
</dbReference>
<dbReference type="SUPFAM" id="SSF55068">
    <property type="entry name" value="Peptide methionine sulfoxide reductase"/>
    <property type="match status" value="1"/>
</dbReference>
<dbReference type="EC" id="1.8.4.11" evidence="5"/>
<evidence type="ECO:0000256" key="4">
    <source>
        <dbReference type="ARBA" id="ARBA00048782"/>
    </source>
</evidence>
<dbReference type="HAMAP" id="MF_01401">
    <property type="entry name" value="MsrA"/>
    <property type="match status" value="1"/>
</dbReference>
<comment type="similarity">
    <text evidence="1 5">Belongs to the MsrA Met sulfoxide reductase family.</text>
</comment>
<comment type="function">
    <text evidence="5">Has an important function as a repair enzyme for proteins that have been inactivated by oxidation. Catalyzes the reversible oxidation-reduction of methionine sulfoxide in proteins to methionine.</text>
</comment>
<dbReference type="GO" id="GO:0033744">
    <property type="term" value="F:L-methionine:thioredoxin-disulfide S-oxidoreductase activity"/>
    <property type="evidence" value="ECO:0007669"/>
    <property type="project" value="RHEA"/>
</dbReference>
<feature type="active site" evidence="5">
    <location>
        <position position="10"/>
    </location>
</feature>
<dbReference type="GO" id="GO:0008113">
    <property type="term" value="F:peptide-methionine (S)-S-oxide reductase activity"/>
    <property type="evidence" value="ECO:0007669"/>
    <property type="project" value="UniProtKB-UniRule"/>
</dbReference>
<protein>
    <recommendedName>
        <fullName evidence="5">Peptide methionine sulfoxide reductase MsrA</fullName>
        <shortName evidence="5">Protein-methionine-S-oxide reductase</shortName>
        <ecNumber evidence="5">1.8.4.11</ecNumber>
    </recommendedName>
    <alternativeName>
        <fullName evidence="5">Peptide-methionine (S)-S-oxide reductase</fullName>
        <shortName evidence="5">Peptide Met(O) reductase</shortName>
    </alternativeName>
</protein>
<evidence type="ECO:0000256" key="1">
    <source>
        <dbReference type="ARBA" id="ARBA00005591"/>
    </source>
</evidence>
<evidence type="ECO:0000313" key="8">
    <source>
        <dbReference type="Proteomes" id="UP000195611"/>
    </source>
</evidence>
<dbReference type="EMBL" id="FUKW01000135">
    <property type="protein sequence ID" value="SJN42855.1"/>
    <property type="molecule type" value="Genomic_DNA"/>
</dbReference>
<evidence type="ECO:0000313" key="7">
    <source>
        <dbReference type="EMBL" id="SJN42855.1"/>
    </source>
</evidence>